<sequence length="57" mass="6123">MLGRRRRLLHEHAGLVSEPAGVAGIAAILEQARSFEGLNVATILGGSNITPEQMRAW</sequence>
<reference evidence="1 2" key="1">
    <citation type="submission" date="2015-08" db="EMBL/GenBank/DDBJ databases">
        <authorList>
            <person name="Babu N.S."/>
            <person name="Beckwith C.J."/>
            <person name="Beseler K.G."/>
            <person name="Brison A."/>
            <person name="Carone J.V."/>
            <person name="Caskin T.P."/>
            <person name="Diamond M."/>
            <person name="Durham M.E."/>
            <person name="Foxe J.M."/>
            <person name="Go M."/>
            <person name="Henderson B.A."/>
            <person name="Jones I.B."/>
            <person name="McGettigan J.A."/>
            <person name="Micheletti S.J."/>
            <person name="Nasrallah M.E."/>
            <person name="Ortiz D."/>
            <person name="Piller C.R."/>
            <person name="Privatt S.R."/>
            <person name="Schneider S.L."/>
            <person name="Sharp S."/>
            <person name="Smith T.C."/>
            <person name="Stanton J.D."/>
            <person name="Ullery H.E."/>
            <person name="Wilson R.J."/>
            <person name="Serrano M.G."/>
            <person name="Buck G."/>
            <person name="Lee V."/>
            <person name="Wang Y."/>
            <person name="Carvalho R."/>
            <person name="Voegtly L."/>
            <person name="Shi R."/>
            <person name="Duckworth R."/>
            <person name="Johnson A."/>
            <person name="Loviza R."/>
            <person name="Walstead R."/>
            <person name="Shah Z."/>
            <person name="Kiflezghi M."/>
            <person name="Wade K."/>
            <person name="Ball S.L."/>
            <person name="Bradley K.W."/>
            <person name="Asai D.J."/>
            <person name="Bowman C.A."/>
            <person name="Russell D.A."/>
            <person name="Pope W.H."/>
            <person name="Jacobs-Sera D."/>
            <person name="Hendrix R.W."/>
            <person name="Hatfull G.F."/>
        </authorList>
    </citation>
    <scope>NUCLEOTIDE SEQUENCE [LARGE SCALE GENOMIC DNA]</scope>
    <source>
        <strain evidence="1 2">DSM 27648</strain>
    </source>
</reference>
<dbReference type="AlphaFoldDB" id="A0A0K1Q666"/>
<evidence type="ECO:0008006" key="3">
    <source>
        <dbReference type="Google" id="ProtNLM"/>
    </source>
</evidence>
<keyword evidence="2" id="KW-1185">Reference proteome</keyword>
<protein>
    <recommendedName>
        <fullName evidence="3">Threonine dehydratase, catabolic</fullName>
    </recommendedName>
</protein>
<dbReference type="SUPFAM" id="SSF53686">
    <property type="entry name" value="Tryptophan synthase beta subunit-like PLP-dependent enzymes"/>
    <property type="match status" value="1"/>
</dbReference>
<dbReference type="Proteomes" id="UP000064967">
    <property type="component" value="Chromosome"/>
</dbReference>
<name>A0A0K1Q666_9BACT</name>
<accession>A0A0K1Q666</accession>
<dbReference type="EMBL" id="CP012333">
    <property type="protein sequence ID" value="AKV01321.1"/>
    <property type="molecule type" value="Genomic_DNA"/>
</dbReference>
<dbReference type="KEGG" id="llu:AKJ09_07984"/>
<evidence type="ECO:0000313" key="1">
    <source>
        <dbReference type="EMBL" id="AKV01321.1"/>
    </source>
</evidence>
<dbReference type="Gene3D" id="3.40.50.1100">
    <property type="match status" value="1"/>
</dbReference>
<gene>
    <name evidence="1" type="ORF">AKJ09_07984</name>
</gene>
<organism evidence="1 2">
    <name type="scientific">Labilithrix luteola</name>
    <dbReference type="NCBI Taxonomy" id="1391654"/>
    <lineage>
        <taxon>Bacteria</taxon>
        <taxon>Pseudomonadati</taxon>
        <taxon>Myxococcota</taxon>
        <taxon>Polyangia</taxon>
        <taxon>Polyangiales</taxon>
        <taxon>Labilitrichaceae</taxon>
        <taxon>Labilithrix</taxon>
    </lineage>
</organism>
<proteinExistence type="predicted"/>
<dbReference type="InterPro" id="IPR036052">
    <property type="entry name" value="TrpB-like_PALP_sf"/>
</dbReference>
<evidence type="ECO:0000313" key="2">
    <source>
        <dbReference type="Proteomes" id="UP000064967"/>
    </source>
</evidence>